<dbReference type="AlphaFoldDB" id="A0A5B7HI01"/>
<gene>
    <name evidence="3" type="ORF">E2C01_063380</name>
</gene>
<keyword evidence="4" id="KW-1185">Reference proteome</keyword>
<keyword evidence="2" id="KW-1133">Transmembrane helix</keyword>
<evidence type="ECO:0000256" key="1">
    <source>
        <dbReference type="SAM" id="MobiDB-lite"/>
    </source>
</evidence>
<protein>
    <submittedName>
        <fullName evidence="3">Uncharacterized protein</fullName>
    </submittedName>
</protein>
<evidence type="ECO:0000256" key="2">
    <source>
        <dbReference type="SAM" id="Phobius"/>
    </source>
</evidence>
<dbReference type="Proteomes" id="UP000324222">
    <property type="component" value="Unassembled WGS sequence"/>
</dbReference>
<dbReference type="EMBL" id="VSRR010028958">
    <property type="protein sequence ID" value="MPC69165.1"/>
    <property type="molecule type" value="Genomic_DNA"/>
</dbReference>
<reference evidence="3 4" key="1">
    <citation type="submission" date="2019-05" db="EMBL/GenBank/DDBJ databases">
        <title>Another draft genome of Portunus trituberculatus and its Hox gene families provides insights of decapod evolution.</title>
        <authorList>
            <person name="Jeong J.-H."/>
            <person name="Song I."/>
            <person name="Kim S."/>
            <person name="Choi T."/>
            <person name="Kim D."/>
            <person name="Ryu S."/>
            <person name="Kim W."/>
        </authorList>
    </citation>
    <scope>NUCLEOTIDE SEQUENCE [LARGE SCALE GENOMIC DNA]</scope>
    <source>
        <tissue evidence="3">Muscle</tissue>
    </source>
</reference>
<evidence type="ECO:0000313" key="3">
    <source>
        <dbReference type="EMBL" id="MPC69165.1"/>
    </source>
</evidence>
<evidence type="ECO:0000313" key="4">
    <source>
        <dbReference type="Proteomes" id="UP000324222"/>
    </source>
</evidence>
<accession>A0A5B7HI01</accession>
<keyword evidence="2" id="KW-0812">Transmembrane</keyword>
<name>A0A5B7HI01_PORTR</name>
<keyword evidence="2" id="KW-0472">Membrane</keyword>
<sequence>MVEMERRKGSREPGGSVGRRIERAGGLREQFNTGLISHCCGRSLAPGWPWHRNTRLTLRPACNLTHGRASTRHAYTKITEPDDAEPSGGGSLKRETRLPRLVTASAAGKEEVLQFPPRNTRFTLEFLYTSSKSGVEPLIAVLDRPVLVVVMVVVVVVVVVVLVVIGSECKDW</sequence>
<organism evidence="3 4">
    <name type="scientific">Portunus trituberculatus</name>
    <name type="common">Swimming crab</name>
    <name type="synonym">Neptunus trituberculatus</name>
    <dbReference type="NCBI Taxonomy" id="210409"/>
    <lineage>
        <taxon>Eukaryota</taxon>
        <taxon>Metazoa</taxon>
        <taxon>Ecdysozoa</taxon>
        <taxon>Arthropoda</taxon>
        <taxon>Crustacea</taxon>
        <taxon>Multicrustacea</taxon>
        <taxon>Malacostraca</taxon>
        <taxon>Eumalacostraca</taxon>
        <taxon>Eucarida</taxon>
        <taxon>Decapoda</taxon>
        <taxon>Pleocyemata</taxon>
        <taxon>Brachyura</taxon>
        <taxon>Eubrachyura</taxon>
        <taxon>Portunoidea</taxon>
        <taxon>Portunidae</taxon>
        <taxon>Portuninae</taxon>
        <taxon>Portunus</taxon>
    </lineage>
</organism>
<feature type="region of interest" description="Disordered" evidence="1">
    <location>
        <begin position="1"/>
        <end position="21"/>
    </location>
</feature>
<feature type="transmembrane region" description="Helical" evidence="2">
    <location>
        <begin position="146"/>
        <end position="166"/>
    </location>
</feature>
<proteinExistence type="predicted"/>
<feature type="compositionally biased region" description="Basic and acidic residues" evidence="1">
    <location>
        <begin position="1"/>
        <end position="11"/>
    </location>
</feature>
<comment type="caution">
    <text evidence="3">The sequence shown here is derived from an EMBL/GenBank/DDBJ whole genome shotgun (WGS) entry which is preliminary data.</text>
</comment>